<evidence type="ECO:0000313" key="10">
    <source>
        <dbReference type="EMBL" id="KOB75859.1"/>
    </source>
</evidence>
<keyword evidence="1 6" id="KW-0645">Protease</keyword>
<feature type="binding site" evidence="6">
    <location>
        <position position="171"/>
    </location>
    <ligand>
        <name>Zn(2+)</name>
        <dbReference type="ChEBI" id="CHEBI:29105"/>
        <note>catalytic</note>
    </ligand>
</feature>
<dbReference type="InterPro" id="IPR034035">
    <property type="entry name" value="Astacin-like_dom"/>
</dbReference>
<evidence type="ECO:0000256" key="1">
    <source>
        <dbReference type="ARBA" id="ARBA00022670"/>
    </source>
</evidence>
<dbReference type="EMBL" id="JTDY01000792">
    <property type="protein sequence ID" value="KOB75859.1"/>
    <property type="molecule type" value="Genomic_DNA"/>
</dbReference>
<accession>A0A0L7LKG5</accession>
<dbReference type="SMART" id="SM00235">
    <property type="entry name" value="ZnMc"/>
    <property type="match status" value="1"/>
</dbReference>
<comment type="caution">
    <text evidence="6">Lacks conserved residue(s) required for the propagation of feature annotation.</text>
</comment>
<proteinExistence type="predicted"/>
<dbReference type="SUPFAM" id="SSF55486">
    <property type="entry name" value="Metalloproteases ('zincins'), catalytic domain"/>
    <property type="match status" value="1"/>
</dbReference>
<dbReference type="STRING" id="104452.A0A0L7LKG5"/>
<dbReference type="PROSITE" id="PS51864">
    <property type="entry name" value="ASTACIN"/>
    <property type="match status" value="1"/>
</dbReference>
<keyword evidence="3 6" id="KW-0378">Hydrolase</keyword>
<evidence type="ECO:0000256" key="4">
    <source>
        <dbReference type="ARBA" id="ARBA00022833"/>
    </source>
</evidence>
<dbReference type="InterPro" id="IPR024079">
    <property type="entry name" value="MetalloPept_cat_dom_sf"/>
</dbReference>
<feature type="binding site" evidence="6">
    <location>
        <position position="161"/>
    </location>
    <ligand>
        <name>Zn(2+)</name>
        <dbReference type="ChEBI" id="CHEBI:29105"/>
        <note>catalytic</note>
    </ligand>
</feature>
<feature type="active site" evidence="6">
    <location>
        <position position="162"/>
    </location>
</feature>
<reference evidence="10 11" key="1">
    <citation type="journal article" date="2015" name="Genome Biol. Evol.">
        <title>The genome of winter moth (Operophtera brumata) provides a genomic perspective on sexual dimorphism and phenology.</title>
        <authorList>
            <person name="Derks M.F."/>
            <person name="Smit S."/>
            <person name="Salis L."/>
            <person name="Schijlen E."/>
            <person name="Bossers A."/>
            <person name="Mateman C."/>
            <person name="Pijl A.S."/>
            <person name="de Ridder D."/>
            <person name="Groenen M.A."/>
            <person name="Visser M.E."/>
            <person name="Megens H.J."/>
        </authorList>
    </citation>
    <scope>NUCLEOTIDE SEQUENCE [LARGE SCALE GENOMIC DNA]</scope>
    <source>
        <strain evidence="10">WM2013NL</strain>
        <tissue evidence="10">Head and thorax</tissue>
    </source>
</reference>
<feature type="signal peptide" evidence="8">
    <location>
        <begin position="1"/>
        <end position="15"/>
    </location>
</feature>
<dbReference type="PANTHER" id="PTHR10127">
    <property type="entry name" value="DISCOIDIN, CUB, EGF, LAMININ , AND ZINC METALLOPROTEASE DOMAIN CONTAINING"/>
    <property type="match status" value="1"/>
</dbReference>
<comment type="cofactor">
    <cofactor evidence="6 7">
        <name>Zn(2+)</name>
        <dbReference type="ChEBI" id="CHEBI:29105"/>
    </cofactor>
    <text evidence="6 7">Binds 1 zinc ion per subunit.</text>
</comment>
<sequence length="239" mass="26686">MIAIFLYACLVFANSAPIQDAQEEENLFPLFGIGAPVSGEFGEYFEGDMILDAEQKRALSAALNARNGLRGGAKRWPNRTVVYHINEDEFDVEQVKMIEGAMEDIANNSCITFCERKEEEQAGSGNGCFSSVGHSAADEDGDVRQVLNLAKGCFKHGTIVHELLHTIGFYHMQSTYDRDDYYNNDTVTDFGVEYDYESVMHYPEKAFSKNENKTIIPLKFFGADNGIEQLEQLPTSSST</sequence>
<name>A0A0L7LKG5_OPEBR</name>
<keyword evidence="5 6" id="KW-0482">Metalloprotease</keyword>
<keyword evidence="2 6" id="KW-0479">Metal-binding</keyword>
<dbReference type="GO" id="GO:0004222">
    <property type="term" value="F:metalloendopeptidase activity"/>
    <property type="evidence" value="ECO:0007669"/>
    <property type="project" value="UniProtKB-UniRule"/>
</dbReference>
<feature type="domain" description="Peptidase M12A" evidence="9">
    <location>
        <begin position="67"/>
        <end position="239"/>
    </location>
</feature>
<dbReference type="Proteomes" id="UP000037510">
    <property type="component" value="Unassembled WGS sequence"/>
</dbReference>
<evidence type="ECO:0000256" key="7">
    <source>
        <dbReference type="RuleBase" id="RU361183"/>
    </source>
</evidence>
<keyword evidence="8" id="KW-0732">Signal</keyword>
<dbReference type="GO" id="GO:0008270">
    <property type="term" value="F:zinc ion binding"/>
    <property type="evidence" value="ECO:0007669"/>
    <property type="project" value="UniProtKB-UniRule"/>
</dbReference>
<keyword evidence="11" id="KW-1185">Reference proteome</keyword>
<evidence type="ECO:0000256" key="3">
    <source>
        <dbReference type="ARBA" id="ARBA00022801"/>
    </source>
</evidence>
<comment type="caution">
    <text evidence="10">The sequence shown here is derived from an EMBL/GenBank/DDBJ whole genome shotgun (WGS) entry which is preliminary data.</text>
</comment>
<evidence type="ECO:0000313" key="11">
    <source>
        <dbReference type="Proteomes" id="UP000037510"/>
    </source>
</evidence>
<dbReference type="InterPro" id="IPR006026">
    <property type="entry name" value="Peptidase_Metallo"/>
</dbReference>
<dbReference type="CDD" id="cd04280">
    <property type="entry name" value="ZnMc_astacin_like"/>
    <property type="match status" value="1"/>
</dbReference>
<evidence type="ECO:0000256" key="2">
    <source>
        <dbReference type="ARBA" id="ARBA00022723"/>
    </source>
</evidence>
<dbReference type="GO" id="GO:0006508">
    <property type="term" value="P:proteolysis"/>
    <property type="evidence" value="ECO:0007669"/>
    <property type="project" value="UniProtKB-KW"/>
</dbReference>
<gene>
    <name evidence="10" type="ORF">OBRU01_06732</name>
</gene>
<feature type="binding site" evidence="6">
    <location>
        <position position="165"/>
    </location>
    <ligand>
        <name>Zn(2+)</name>
        <dbReference type="ChEBI" id="CHEBI:29105"/>
        <note>catalytic</note>
    </ligand>
</feature>
<evidence type="ECO:0000256" key="6">
    <source>
        <dbReference type="PROSITE-ProRule" id="PRU01211"/>
    </source>
</evidence>
<dbReference type="Pfam" id="PF01400">
    <property type="entry name" value="Astacin"/>
    <property type="match status" value="2"/>
</dbReference>
<organism evidence="10 11">
    <name type="scientific">Operophtera brumata</name>
    <name type="common">Winter moth</name>
    <name type="synonym">Phalaena brumata</name>
    <dbReference type="NCBI Taxonomy" id="104452"/>
    <lineage>
        <taxon>Eukaryota</taxon>
        <taxon>Metazoa</taxon>
        <taxon>Ecdysozoa</taxon>
        <taxon>Arthropoda</taxon>
        <taxon>Hexapoda</taxon>
        <taxon>Insecta</taxon>
        <taxon>Pterygota</taxon>
        <taxon>Neoptera</taxon>
        <taxon>Endopterygota</taxon>
        <taxon>Lepidoptera</taxon>
        <taxon>Glossata</taxon>
        <taxon>Ditrysia</taxon>
        <taxon>Geometroidea</taxon>
        <taxon>Geometridae</taxon>
        <taxon>Larentiinae</taxon>
        <taxon>Operophtera</taxon>
    </lineage>
</organism>
<dbReference type="PRINTS" id="PR00480">
    <property type="entry name" value="ASTACIN"/>
</dbReference>
<dbReference type="InterPro" id="IPR001506">
    <property type="entry name" value="Peptidase_M12A"/>
</dbReference>
<evidence type="ECO:0000256" key="8">
    <source>
        <dbReference type="SAM" id="SignalP"/>
    </source>
</evidence>
<feature type="chain" id="PRO_5012023129" description="Metalloendopeptidase" evidence="8">
    <location>
        <begin position="16"/>
        <end position="239"/>
    </location>
</feature>
<protein>
    <recommendedName>
        <fullName evidence="7">Metalloendopeptidase</fullName>
        <ecNumber evidence="7">3.4.24.-</ecNumber>
    </recommendedName>
</protein>
<dbReference type="PANTHER" id="PTHR10127:SF780">
    <property type="entry name" value="METALLOENDOPEPTIDASE"/>
    <property type="match status" value="1"/>
</dbReference>
<evidence type="ECO:0000256" key="5">
    <source>
        <dbReference type="ARBA" id="ARBA00023049"/>
    </source>
</evidence>
<dbReference type="Gene3D" id="3.40.390.10">
    <property type="entry name" value="Collagenase (Catalytic Domain)"/>
    <property type="match status" value="1"/>
</dbReference>
<dbReference type="EC" id="3.4.24.-" evidence="7"/>
<dbReference type="AlphaFoldDB" id="A0A0L7LKG5"/>
<keyword evidence="4 6" id="KW-0862">Zinc</keyword>
<evidence type="ECO:0000259" key="9">
    <source>
        <dbReference type="PROSITE" id="PS51864"/>
    </source>
</evidence>